<name>A0A1Y1IL33_KLENI</name>
<dbReference type="PANTHER" id="PTHR11630">
    <property type="entry name" value="DNA REPLICATION LICENSING FACTOR MCM FAMILY MEMBER"/>
    <property type="match status" value="1"/>
</dbReference>
<evidence type="ECO:0000256" key="18">
    <source>
        <dbReference type="ARBA" id="ARBA00059876"/>
    </source>
</evidence>
<evidence type="ECO:0000256" key="17">
    <source>
        <dbReference type="ARBA" id="ARBA00047995"/>
    </source>
</evidence>
<dbReference type="GO" id="GO:0003678">
    <property type="term" value="F:DNA helicase activity"/>
    <property type="evidence" value="ECO:0007669"/>
    <property type="project" value="UniProtKB-EC"/>
</dbReference>
<evidence type="ECO:0000256" key="13">
    <source>
        <dbReference type="ARBA" id="ARBA00023204"/>
    </source>
</evidence>
<keyword evidence="12 20" id="KW-0238">DNA-binding</keyword>
<evidence type="ECO:0000256" key="11">
    <source>
        <dbReference type="ARBA" id="ARBA00022840"/>
    </source>
</evidence>
<evidence type="ECO:0000256" key="2">
    <source>
        <dbReference type="ARBA" id="ARBA00008010"/>
    </source>
</evidence>
<keyword evidence="5 20" id="KW-0547">Nucleotide-binding</keyword>
<dbReference type="GO" id="GO:0016787">
    <property type="term" value="F:hydrolase activity"/>
    <property type="evidence" value="ECO:0007669"/>
    <property type="project" value="UniProtKB-KW"/>
</dbReference>
<feature type="compositionally biased region" description="Acidic residues" evidence="21">
    <location>
        <begin position="733"/>
        <end position="742"/>
    </location>
</feature>
<dbReference type="Pfam" id="PF17207">
    <property type="entry name" value="MCM_OB"/>
    <property type="match status" value="1"/>
</dbReference>
<keyword evidence="14" id="KW-0539">Nucleus</keyword>
<evidence type="ECO:0000256" key="8">
    <source>
        <dbReference type="ARBA" id="ARBA00022801"/>
    </source>
</evidence>
<comment type="catalytic activity">
    <reaction evidence="17">
        <text>ATP + H2O = ADP + phosphate + H(+)</text>
        <dbReference type="Rhea" id="RHEA:13065"/>
        <dbReference type="ChEBI" id="CHEBI:15377"/>
        <dbReference type="ChEBI" id="CHEBI:15378"/>
        <dbReference type="ChEBI" id="CHEBI:30616"/>
        <dbReference type="ChEBI" id="CHEBI:43474"/>
        <dbReference type="ChEBI" id="CHEBI:456216"/>
        <dbReference type="EC" id="3.6.4.12"/>
    </reaction>
</comment>
<evidence type="ECO:0000256" key="3">
    <source>
        <dbReference type="ARBA" id="ARBA00012551"/>
    </source>
</evidence>
<keyword evidence="8" id="KW-0378">Hydrolase</keyword>
<evidence type="ECO:0000256" key="19">
    <source>
        <dbReference type="ARBA" id="ARBA00069557"/>
    </source>
</evidence>
<dbReference type="InterPro" id="IPR001208">
    <property type="entry name" value="MCM_dom"/>
</dbReference>
<evidence type="ECO:0000256" key="5">
    <source>
        <dbReference type="ARBA" id="ARBA00022741"/>
    </source>
</evidence>
<keyword evidence="10" id="KW-0862">Zinc</keyword>
<dbReference type="InterPro" id="IPR003593">
    <property type="entry name" value="AAA+_ATPase"/>
</dbReference>
<dbReference type="InterPro" id="IPR031327">
    <property type="entry name" value="MCM"/>
</dbReference>
<dbReference type="PANTHER" id="PTHR11630:SF48">
    <property type="entry name" value="DNA HELICASE MCM9"/>
    <property type="match status" value="1"/>
</dbReference>
<evidence type="ECO:0000256" key="16">
    <source>
        <dbReference type="ARBA" id="ARBA00042301"/>
    </source>
</evidence>
<dbReference type="PROSITE" id="PS50051">
    <property type="entry name" value="MCM_2"/>
    <property type="match status" value="1"/>
</dbReference>
<evidence type="ECO:0000256" key="1">
    <source>
        <dbReference type="ARBA" id="ARBA00004123"/>
    </source>
</evidence>
<dbReference type="EMBL" id="DF237516">
    <property type="protein sequence ID" value="GAQ89831.1"/>
    <property type="molecule type" value="Genomic_DNA"/>
</dbReference>
<gene>
    <name evidence="23" type="ORF">KFL_005670050</name>
</gene>
<reference evidence="23 24" key="1">
    <citation type="journal article" date="2014" name="Nat. Commun.">
        <title>Klebsormidium flaccidum genome reveals primary factors for plant terrestrial adaptation.</title>
        <authorList>
            <person name="Hori K."/>
            <person name="Maruyama F."/>
            <person name="Fujisawa T."/>
            <person name="Togashi T."/>
            <person name="Yamamoto N."/>
            <person name="Seo M."/>
            <person name="Sato S."/>
            <person name="Yamada T."/>
            <person name="Mori H."/>
            <person name="Tajima N."/>
            <person name="Moriyama T."/>
            <person name="Ikeuchi M."/>
            <person name="Watanabe M."/>
            <person name="Wada H."/>
            <person name="Kobayashi K."/>
            <person name="Saito M."/>
            <person name="Masuda T."/>
            <person name="Sasaki-Sekimoto Y."/>
            <person name="Mashiguchi K."/>
            <person name="Awai K."/>
            <person name="Shimojima M."/>
            <person name="Masuda S."/>
            <person name="Iwai M."/>
            <person name="Nobusawa T."/>
            <person name="Narise T."/>
            <person name="Kondo S."/>
            <person name="Saito H."/>
            <person name="Sato R."/>
            <person name="Murakawa M."/>
            <person name="Ihara Y."/>
            <person name="Oshima-Yamada Y."/>
            <person name="Ohtaka K."/>
            <person name="Satoh M."/>
            <person name="Sonobe K."/>
            <person name="Ishii M."/>
            <person name="Ohtani R."/>
            <person name="Kanamori-Sato M."/>
            <person name="Honoki R."/>
            <person name="Miyazaki D."/>
            <person name="Mochizuki H."/>
            <person name="Umetsu J."/>
            <person name="Higashi K."/>
            <person name="Shibata D."/>
            <person name="Kamiya Y."/>
            <person name="Sato N."/>
            <person name="Nakamura Y."/>
            <person name="Tabata S."/>
            <person name="Ida S."/>
            <person name="Kurokawa K."/>
            <person name="Ohta H."/>
        </authorList>
    </citation>
    <scope>NUCLEOTIDE SEQUENCE [LARGE SCALE GENOMIC DNA]</scope>
    <source>
        <strain evidence="23 24">NIES-2285</strain>
    </source>
</reference>
<dbReference type="GO" id="GO:0008270">
    <property type="term" value="F:zinc ion binding"/>
    <property type="evidence" value="ECO:0007669"/>
    <property type="project" value="UniProtKB-KW"/>
</dbReference>
<dbReference type="EC" id="3.6.4.12" evidence="3"/>
<dbReference type="InterPro" id="IPR033762">
    <property type="entry name" value="MCM_OB"/>
</dbReference>
<feature type="compositionally biased region" description="Gly residues" evidence="21">
    <location>
        <begin position="961"/>
        <end position="973"/>
    </location>
</feature>
<dbReference type="GO" id="GO:0005524">
    <property type="term" value="F:ATP binding"/>
    <property type="evidence" value="ECO:0007669"/>
    <property type="project" value="UniProtKB-KW"/>
</dbReference>
<comment type="similarity">
    <text evidence="2 20">Belongs to the MCM family.</text>
</comment>
<keyword evidence="7" id="KW-0863">Zinc-finger</keyword>
<feature type="region of interest" description="Disordered" evidence="21">
    <location>
        <begin position="844"/>
        <end position="941"/>
    </location>
</feature>
<dbReference type="OrthoDB" id="271325at2759"/>
<evidence type="ECO:0000256" key="9">
    <source>
        <dbReference type="ARBA" id="ARBA00022806"/>
    </source>
</evidence>
<keyword evidence="15" id="KW-0469">Meiosis</keyword>
<evidence type="ECO:0000256" key="21">
    <source>
        <dbReference type="SAM" id="MobiDB-lite"/>
    </source>
</evidence>
<feature type="compositionally biased region" description="Basic and acidic residues" evidence="21">
    <location>
        <begin position="769"/>
        <end position="779"/>
    </location>
</feature>
<evidence type="ECO:0000256" key="14">
    <source>
        <dbReference type="ARBA" id="ARBA00023242"/>
    </source>
</evidence>
<keyword evidence="13" id="KW-0234">DNA repair</keyword>
<evidence type="ECO:0000256" key="6">
    <source>
        <dbReference type="ARBA" id="ARBA00022763"/>
    </source>
</evidence>
<protein>
    <recommendedName>
        <fullName evidence="19">Probable DNA helicase MCM9</fullName>
        <ecNumber evidence="3">3.6.4.12</ecNumber>
    </recommendedName>
    <alternativeName>
        <fullName evidence="16">Minichromosome maintenance 9</fullName>
    </alternativeName>
</protein>
<dbReference type="GO" id="GO:0005634">
    <property type="term" value="C:nucleus"/>
    <property type="evidence" value="ECO:0000318"/>
    <property type="project" value="GO_Central"/>
</dbReference>
<evidence type="ECO:0000259" key="22">
    <source>
        <dbReference type="PROSITE" id="PS50051"/>
    </source>
</evidence>
<evidence type="ECO:0000256" key="10">
    <source>
        <dbReference type="ARBA" id="ARBA00022833"/>
    </source>
</evidence>
<dbReference type="InterPro" id="IPR058768">
    <property type="entry name" value="MCM9_N"/>
</dbReference>
<evidence type="ECO:0000256" key="20">
    <source>
        <dbReference type="RuleBase" id="RU004070"/>
    </source>
</evidence>
<evidence type="ECO:0000256" key="7">
    <source>
        <dbReference type="ARBA" id="ARBA00022771"/>
    </source>
</evidence>
<dbReference type="GO" id="GO:0051321">
    <property type="term" value="P:meiotic cell cycle"/>
    <property type="evidence" value="ECO:0007669"/>
    <property type="project" value="UniProtKB-KW"/>
</dbReference>
<sequence>MARASQEAVVHDEEYVDALYKFAMEYHAQDLAEILLKPDDDLHYAVHVSFQELHGDERFEAMANLLCCKPRWLLPLFDEALSKAQVDIADVHELQEDMSFKAHVHARVTLMECPEMKPSISRIRCEDIGRILAVRGTIIRTGAVKMLEGEREYECAKCKLRFKVTPQLEQDNKLTLPASCPSDRTKPCKSVTFNYVDESKVCHDYQEIKIQEEMHGLGVGSVPRSIVAVLQDDLVDYCKAGDDVEVTGVLCCKWKPVMKGVRCDLEMVILANSVRKASADKAAVDLSPETVYKFQEYWRQFLDCPLKGRNGILKGICPQVYGLFTVKLAVALTLIGGVARVDKSGTRVRGEPHLLIVGDPGTGKSQFMKYAAKLSARSVVTTGMGSTGAGLTVTAVRDNGEWMLEAGALVLADGGLCCIDEFDGIREADRATIHEAMEQQTLSVAKAGLVTTLNTRCTVFAVCNPKGQYDPDNTLEVNTSLAAPLLSRFDIVLVLLDTKNPDWDRIVSSHILTEHKNAHRADEDTSISSPTPSALWTIDMLRSYIYYVKAAFQPTLTPEAERVIVNYYQLQRRSNAGNRNQARTTIRMLESLVRIAQAHARLMFRHEVLRTDAVVAVVTIESSMTTSAILENMTNALHSSFKDEPDAEYRDIEAQILTALGIPPPSDEERAAEMTRGRHEEGPCGDQEGEKDAEVTRGGQESEPGTESAAKGAEGNERREMGLLVDVGRSFESEDASGEDGDLLLRPDSGGLQGRESEPPEALGSQLEMGERSPSRENEDGGNCENPDRRCGTSEEAQTVRNMGVEDQTVGNDPGVGEAATWQAEARALEARLRGFRQAGVDVSTTDDVGERQKAERWTRADGERSGGPSSKRADGCRTGGVSGVRREADALLGSDSEAKGVETGGLHGAPNAPSEGTGVSKNPVTKNADAENRVAGNPGTELPVCLSPLARRTSASLAGAGSGHVGAAGGGHVAAEDGAGPSGDVAVKGKKCAGRGSLSGGSSGEDVSQAFGGFERRISERGAENAALEREPVSEATGEHAGKCDRPEGASDRRTDGTGRGHDDFAGQGLETVRADRGVNVTGQHDANGLTIEPGREPPSSEEAQESSGPARPLSATSRFGSSETSALIRTLTQRLARPSQKASDPANGVRPPCPEPQLRAPSNQGGLESNPVAPLADRAVNAASGPKAQAGGLGMLRKRLQGRRSAEESEDANWLSDEQWGISSPGAKRARNT</sequence>
<evidence type="ECO:0000256" key="12">
    <source>
        <dbReference type="ARBA" id="ARBA00023125"/>
    </source>
</evidence>
<evidence type="ECO:0000256" key="4">
    <source>
        <dbReference type="ARBA" id="ARBA00022723"/>
    </source>
</evidence>
<dbReference type="Pfam" id="PF17855">
    <property type="entry name" value="MCM_lid"/>
    <property type="match status" value="1"/>
</dbReference>
<feature type="region of interest" description="Disordered" evidence="21">
    <location>
        <begin position="658"/>
        <end position="719"/>
    </location>
</feature>
<comment type="subcellular location">
    <subcellularLocation>
        <location evidence="1">Nucleus</location>
    </subcellularLocation>
</comment>
<dbReference type="SUPFAM" id="SSF52540">
    <property type="entry name" value="P-loop containing nucleoside triphosphate hydrolases"/>
    <property type="match status" value="1"/>
</dbReference>
<dbReference type="GO" id="GO:0042555">
    <property type="term" value="C:MCM complex"/>
    <property type="evidence" value="ECO:0000318"/>
    <property type="project" value="GO_Central"/>
</dbReference>
<evidence type="ECO:0000256" key="15">
    <source>
        <dbReference type="ARBA" id="ARBA00023254"/>
    </source>
</evidence>
<keyword evidence="9" id="KW-0347">Helicase</keyword>
<feature type="compositionally biased region" description="Basic and acidic residues" evidence="21">
    <location>
        <begin position="849"/>
        <end position="865"/>
    </location>
</feature>
<dbReference type="InterPro" id="IPR041562">
    <property type="entry name" value="MCM_lid"/>
</dbReference>
<dbReference type="Gene3D" id="2.20.28.10">
    <property type="match status" value="1"/>
</dbReference>
<dbReference type="InterPro" id="IPR027417">
    <property type="entry name" value="P-loop_NTPase"/>
</dbReference>
<feature type="region of interest" description="Disordered" evidence="21">
    <location>
        <begin position="956"/>
        <end position="1235"/>
    </location>
</feature>
<dbReference type="GO" id="GO:0000724">
    <property type="term" value="P:double-strand break repair via homologous recombination"/>
    <property type="evidence" value="ECO:0000318"/>
    <property type="project" value="GO_Central"/>
</dbReference>
<keyword evidence="6" id="KW-0227">DNA damage</keyword>
<dbReference type="Pfam" id="PF26066">
    <property type="entry name" value="MCM9_N"/>
    <property type="match status" value="1"/>
</dbReference>
<dbReference type="SMART" id="SM00350">
    <property type="entry name" value="MCM"/>
    <property type="match status" value="1"/>
</dbReference>
<keyword evidence="4" id="KW-0479">Metal-binding</keyword>
<evidence type="ECO:0000313" key="23">
    <source>
        <dbReference type="EMBL" id="GAQ89831.1"/>
    </source>
</evidence>
<dbReference type="AlphaFoldDB" id="A0A1Y1IL33"/>
<dbReference type="GO" id="GO:0003697">
    <property type="term" value="F:single-stranded DNA binding"/>
    <property type="evidence" value="ECO:0000318"/>
    <property type="project" value="GO_Central"/>
</dbReference>
<dbReference type="SUPFAM" id="SSF50249">
    <property type="entry name" value="Nucleic acid-binding proteins"/>
    <property type="match status" value="1"/>
</dbReference>
<organism evidence="23 24">
    <name type="scientific">Klebsormidium nitens</name>
    <name type="common">Green alga</name>
    <name type="synonym">Ulothrix nitens</name>
    <dbReference type="NCBI Taxonomy" id="105231"/>
    <lineage>
        <taxon>Eukaryota</taxon>
        <taxon>Viridiplantae</taxon>
        <taxon>Streptophyta</taxon>
        <taxon>Klebsormidiophyceae</taxon>
        <taxon>Klebsormidiales</taxon>
        <taxon>Klebsormidiaceae</taxon>
        <taxon>Klebsormidium</taxon>
    </lineage>
</organism>
<feature type="compositionally biased region" description="Basic and acidic residues" evidence="21">
    <location>
        <begin position="1015"/>
        <end position="1066"/>
    </location>
</feature>
<feature type="domain" description="MCM C-terminal AAA(+) ATPase" evidence="22">
    <location>
        <begin position="312"/>
        <end position="511"/>
    </location>
</feature>
<proteinExistence type="inferred from homology"/>
<comment type="function">
    <text evidence="18">Probable DNA helicase that may play a role in DNA repair during meiosis.</text>
</comment>
<dbReference type="STRING" id="105231.A0A1Y1IL33"/>
<keyword evidence="24" id="KW-1185">Reference proteome</keyword>
<dbReference type="FunFam" id="3.40.50.300:FF:002270">
    <property type="entry name" value="Probable DNA helicase MCM9"/>
    <property type="match status" value="1"/>
</dbReference>
<dbReference type="Pfam" id="PF00493">
    <property type="entry name" value="MCM"/>
    <property type="match status" value="1"/>
</dbReference>
<dbReference type="Gene3D" id="3.40.50.300">
    <property type="entry name" value="P-loop containing nucleotide triphosphate hydrolases"/>
    <property type="match status" value="1"/>
</dbReference>
<feature type="compositionally biased region" description="Basic and acidic residues" evidence="21">
    <location>
        <begin position="667"/>
        <end position="695"/>
    </location>
</feature>
<dbReference type="Proteomes" id="UP000054558">
    <property type="component" value="Unassembled WGS sequence"/>
</dbReference>
<dbReference type="PRINTS" id="PR01657">
    <property type="entry name" value="MCMFAMILY"/>
</dbReference>
<feature type="region of interest" description="Disordered" evidence="21">
    <location>
        <begin position="732"/>
        <end position="796"/>
    </location>
</feature>
<dbReference type="Gene3D" id="2.40.50.140">
    <property type="entry name" value="Nucleic acid-binding proteins"/>
    <property type="match status" value="1"/>
</dbReference>
<dbReference type="InterPro" id="IPR012340">
    <property type="entry name" value="NA-bd_OB-fold"/>
</dbReference>
<dbReference type="SMART" id="SM00382">
    <property type="entry name" value="AAA"/>
    <property type="match status" value="1"/>
</dbReference>
<evidence type="ECO:0000313" key="24">
    <source>
        <dbReference type="Proteomes" id="UP000054558"/>
    </source>
</evidence>
<keyword evidence="11 20" id="KW-0067">ATP-binding</keyword>
<accession>A0A1Y1IL33</accession>
<feature type="compositionally biased region" description="Polar residues" evidence="21">
    <location>
        <begin position="1116"/>
        <end position="1135"/>
    </location>
</feature>